<protein>
    <submittedName>
        <fullName evidence="1">ABC transporter substrate-binding protein</fullName>
    </submittedName>
</protein>
<dbReference type="RefSeq" id="WP_237861253.1">
    <property type="nucleotide sequence ID" value="NZ_JAKLTY010000017.1"/>
</dbReference>
<dbReference type="Pfam" id="PF04392">
    <property type="entry name" value="ABC_sub_bind"/>
    <property type="match status" value="1"/>
</dbReference>
<dbReference type="PANTHER" id="PTHR35271:SF1">
    <property type="entry name" value="ABC TRANSPORTER, SUBSTRATE-BINDING LIPOPROTEIN"/>
    <property type="match status" value="1"/>
</dbReference>
<comment type="caution">
    <text evidence="1">The sequence shown here is derived from an EMBL/GenBank/DDBJ whole genome shotgun (WGS) entry which is preliminary data.</text>
</comment>
<dbReference type="Proteomes" id="UP001139054">
    <property type="component" value="Unassembled WGS sequence"/>
</dbReference>
<name>A0A9X1RE91_9BRAD</name>
<organism evidence="1 2">
    <name type="scientific">Bradyrhizobium zhengyangense</name>
    <dbReference type="NCBI Taxonomy" id="2911009"/>
    <lineage>
        <taxon>Bacteria</taxon>
        <taxon>Pseudomonadati</taxon>
        <taxon>Pseudomonadota</taxon>
        <taxon>Alphaproteobacteria</taxon>
        <taxon>Hyphomicrobiales</taxon>
        <taxon>Nitrobacteraceae</taxon>
        <taxon>Bradyrhizobium</taxon>
    </lineage>
</organism>
<proteinExistence type="predicted"/>
<reference evidence="1" key="1">
    <citation type="submission" date="2022-01" db="EMBL/GenBank/DDBJ databases">
        <title>Genome sequnece data of strain Bradyrhizobium sp. nov.</title>
        <authorList>
            <person name="Zhang J."/>
        </authorList>
    </citation>
    <scope>NUCLEOTIDE SEQUENCE</scope>
    <source>
        <strain evidence="1">WYCCWR 13023</strain>
    </source>
</reference>
<dbReference type="EMBL" id="JAKLTY010000017">
    <property type="protein sequence ID" value="MCG2630020.1"/>
    <property type="molecule type" value="Genomic_DNA"/>
</dbReference>
<dbReference type="AlphaFoldDB" id="A0A9X1RE91"/>
<dbReference type="PANTHER" id="PTHR35271">
    <property type="entry name" value="ABC TRANSPORTER, SUBSTRATE-BINDING LIPOPROTEIN-RELATED"/>
    <property type="match status" value="1"/>
</dbReference>
<dbReference type="InterPro" id="IPR007487">
    <property type="entry name" value="ABC_transpt-TYRBP-like"/>
</dbReference>
<dbReference type="Gene3D" id="3.40.50.2300">
    <property type="match status" value="2"/>
</dbReference>
<evidence type="ECO:0000313" key="1">
    <source>
        <dbReference type="EMBL" id="MCG2630020.1"/>
    </source>
</evidence>
<sequence>MRRREFIGGTIAAALLSRAGAQPVAARKRLAIYSPSEPSAQMQEDSDNRYYRALFAELRRLGQIVDDNLIVERWGAEKAGAGAPTLVEEVVRSNPDVIYVVGLGALLFKRATSTIPVVALTADPVAQGLAASLARPGGNFTGVSVDTGPSIHGKRIALLREMYPKLGRLAFITLRGAWEGPQGPSVRAAATAAGVEVVPCLVDFPTTEASYQDLIARIRPDGADAIMVGDSPDVMTKRAIIAAKIASIALPAIYPLADFVDVGGLMTYSFDLVELNKRAANNIDAILRGTPPGEIPFYQASKFELALNLRTAKALSLDVPATLLASADRVVE</sequence>
<gene>
    <name evidence="1" type="ORF">L6654_25670</name>
</gene>
<evidence type="ECO:0000313" key="2">
    <source>
        <dbReference type="Proteomes" id="UP001139054"/>
    </source>
</evidence>
<accession>A0A9X1RE91</accession>
<dbReference type="CDD" id="cd06325">
    <property type="entry name" value="PBP1_ABC_unchar_transporter"/>
    <property type="match status" value="1"/>
</dbReference>